<gene>
    <name evidence="1" type="ORF">SAMN04487911_13411</name>
</gene>
<reference evidence="1 2" key="1">
    <citation type="submission" date="2016-11" db="EMBL/GenBank/DDBJ databases">
        <authorList>
            <person name="Jaros S."/>
            <person name="Januszkiewicz K."/>
            <person name="Wedrychowicz H."/>
        </authorList>
    </citation>
    <scope>NUCLEOTIDE SEQUENCE [LARGE SCALE GENOMIC DNA]</scope>
    <source>
        <strain evidence="1 2">CGMCC 1.8863</strain>
    </source>
</reference>
<proteinExistence type="predicted"/>
<dbReference type="AlphaFoldDB" id="A0A1M6LUP5"/>
<evidence type="ECO:0000313" key="2">
    <source>
        <dbReference type="Proteomes" id="UP000184231"/>
    </source>
</evidence>
<dbReference type="EMBL" id="FQYX01000034">
    <property type="protein sequence ID" value="SHJ74883.1"/>
    <property type="molecule type" value="Genomic_DNA"/>
</dbReference>
<dbReference type="Proteomes" id="UP000184231">
    <property type="component" value="Unassembled WGS sequence"/>
</dbReference>
<sequence length="73" mass="8127">MGCSKFFFLASFCDLMLLGFYNTVPPRNACTTKSLFPNRIEKGPLATVYITKTSQNIYKTPITSGLLNRLSPS</sequence>
<accession>A0A1M6LUP5</accession>
<dbReference type="STRING" id="558155.SAMN04487911_13411"/>
<keyword evidence="2" id="KW-1185">Reference proteome</keyword>
<name>A0A1M6LUP5_9FLAO</name>
<protein>
    <submittedName>
        <fullName evidence="1">Uncharacterized protein</fullName>
    </submittedName>
</protein>
<organism evidence="1 2">
    <name type="scientific">Arenibacter nanhaiticus</name>
    <dbReference type="NCBI Taxonomy" id="558155"/>
    <lineage>
        <taxon>Bacteria</taxon>
        <taxon>Pseudomonadati</taxon>
        <taxon>Bacteroidota</taxon>
        <taxon>Flavobacteriia</taxon>
        <taxon>Flavobacteriales</taxon>
        <taxon>Flavobacteriaceae</taxon>
        <taxon>Arenibacter</taxon>
    </lineage>
</organism>
<evidence type="ECO:0000313" key="1">
    <source>
        <dbReference type="EMBL" id="SHJ74883.1"/>
    </source>
</evidence>